<dbReference type="RefSeq" id="WP_209946169.1">
    <property type="nucleotide sequence ID" value="NZ_JAGGJU010000007.1"/>
</dbReference>
<dbReference type="EMBL" id="JAGGJU010000007">
    <property type="protein sequence ID" value="MBP1851449.1"/>
    <property type="molecule type" value="Genomic_DNA"/>
</dbReference>
<dbReference type="PANTHER" id="PTHR20858:SF17">
    <property type="entry name" value="HYDROXYMETHYLPYRIMIDINE_PHOSPHOMETHYLPYRIMIDINE KINASE THI20-RELATED"/>
    <property type="match status" value="1"/>
</dbReference>
<dbReference type="GO" id="GO:0008902">
    <property type="term" value="F:hydroxymethylpyrimidine kinase activity"/>
    <property type="evidence" value="ECO:0007669"/>
    <property type="project" value="UniProtKB-EC"/>
</dbReference>
<dbReference type="Proteomes" id="UP000759443">
    <property type="component" value="Unassembled WGS sequence"/>
</dbReference>
<accession>A0ABS4E0L4</accession>
<dbReference type="EC" id="2.7.1.49" evidence="2"/>
<protein>
    <recommendedName>
        <fullName evidence="2">hydroxymethylpyrimidine kinase</fullName>
        <ecNumber evidence="2">2.7.1.49</ecNumber>
    </recommendedName>
</protein>
<gene>
    <name evidence="4" type="ORF">J2Z17_002894</name>
</gene>
<evidence type="ECO:0000313" key="5">
    <source>
        <dbReference type="Proteomes" id="UP000759443"/>
    </source>
</evidence>
<dbReference type="InterPro" id="IPR013749">
    <property type="entry name" value="PM/HMP-P_kinase-1"/>
</dbReference>
<keyword evidence="4" id="KW-0808">Transferase</keyword>
<dbReference type="InterPro" id="IPR004399">
    <property type="entry name" value="HMP/HMP-P_kinase_dom"/>
</dbReference>
<keyword evidence="5" id="KW-1185">Reference proteome</keyword>
<evidence type="ECO:0000259" key="3">
    <source>
        <dbReference type="Pfam" id="PF08543"/>
    </source>
</evidence>
<dbReference type="Gene3D" id="3.40.1190.20">
    <property type="match status" value="1"/>
</dbReference>
<feature type="domain" description="Pyridoxamine kinase/Phosphomethylpyrimidine kinase" evidence="3">
    <location>
        <begin position="22"/>
        <end position="269"/>
    </location>
</feature>
<dbReference type="InterPro" id="IPR029056">
    <property type="entry name" value="Ribokinase-like"/>
</dbReference>
<proteinExistence type="predicted"/>
<dbReference type="PANTHER" id="PTHR20858">
    <property type="entry name" value="PHOSPHOMETHYLPYRIMIDINE KINASE"/>
    <property type="match status" value="1"/>
</dbReference>
<dbReference type="SUPFAM" id="SSF53613">
    <property type="entry name" value="Ribokinase-like"/>
    <property type="match status" value="1"/>
</dbReference>
<dbReference type="CDD" id="cd01169">
    <property type="entry name" value="HMPP_kinase"/>
    <property type="match status" value="1"/>
</dbReference>
<reference evidence="4 5" key="1">
    <citation type="submission" date="2021-03" db="EMBL/GenBank/DDBJ databases">
        <title>Genomic Encyclopedia of Type Strains, Phase IV (KMG-IV): sequencing the most valuable type-strain genomes for metagenomic binning, comparative biology and taxonomic classification.</title>
        <authorList>
            <person name="Goeker M."/>
        </authorList>
    </citation>
    <scope>NUCLEOTIDE SEQUENCE [LARGE SCALE GENOMIC DNA]</scope>
    <source>
        <strain evidence="4 5">DSM 21600</strain>
    </source>
</reference>
<evidence type="ECO:0000256" key="2">
    <source>
        <dbReference type="ARBA" id="ARBA00012135"/>
    </source>
</evidence>
<evidence type="ECO:0000256" key="1">
    <source>
        <dbReference type="ARBA" id="ARBA00004948"/>
    </source>
</evidence>
<comment type="pathway">
    <text evidence="1">Cofactor biosynthesis; thiamine diphosphate biosynthesis.</text>
</comment>
<dbReference type="NCBIfam" id="TIGR00097">
    <property type="entry name" value="HMP-P_kinase"/>
    <property type="match status" value="1"/>
</dbReference>
<evidence type="ECO:0000313" key="4">
    <source>
        <dbReference type="EMBL" id="MBP1851449.1"/>
    </source>
</evidence>
<keyword evidence="4" id="KW-0418">Kinase</keyword>
<sequence length="280" mass="29047">MTGENPHCLRPIRNLLSIAGSDPSGGAGIQADLKSFSARGVFGMAAMTALTAQNTRGVTAVHRLPPDFVRAQVEAVFADIRVDAVKIGMLAEAGIVEAVASTLRRHREVPVVLDPVMVAKGGTSLLDAAAVVALKTQLVPLARLITPNLPEAAALLGRAEARSREEMLEQARRLLALGPEAVLVKGGHLTGDDSPDLLVTTGEAHWFEGERIVTANTHGTGCSLSSAIAAELAKGAPMRDAVAIAKHWLVGAIATAGQLSVGAGHGPVHHFHGLWPEGNA</sequence>
<name>A0ABS4E0L4_9HYPH</name>
<dbReference type="Pfam" id="PF08543">
    <property type="entry name" value="Phos_pyr_kin"/>
    <property type="match status" value="1"/>
</dbReference>
<comment type="caution">
    <text evidence="4">The sequence shown here is derived from an EMBL/GenBank/DDBJ whole genome shotgun (WGS) entry which is preliminary data.</text>
</comment>
<organism evidence="4 5">
    <name type="scientific">Rhizobium halophytocola</name>
    <dbReference type="NCBI Taxonomy" id="735519"/>
    <lineage>
        <taxon>Bacteria</taxon>
        <taxon>Pseudomonadati</taxon>
        <taxon>Pseudomonadota</taxon>
        <taxon>Alphaproteobacteria</taxon>
        <taxon>Hyphomicrobiales</taxon>
        <taxon>Rhizobiaceae</taxon>
        <taxon>Rhizobium/Agrobacterium group</taxon>
        <taxon>Rhizobium</taxon>
    </lineage>
</organism>
<dbReference type="GO" id="GO:0008972">
    <property type="term" value="F:phosphomethylpyrimidine kinase activity"/>
    <property type="evidence" value="ECO:0007669"/>
    <property type="project" value="UniProtKB-EC"/>
</dbReference>